<feature type="compositionally biased region" description="Basic and acidic residues" evidence="1">
    <location>
        <begin position="394"/>
        <end position="405"/>
    </location>
</feature>
<reference evidence="2" key="1">
    <citation type="submission" date="2014-02" db="EMBL/GenBank/DDBJ databases">
        <authorList>
            <person name="Genoscope - CEA"/>
        </authorList>
    </citation>
    <scope>NUCLEOTIDE SEQUENCE</scope>
    <source>
        <strain evidence="2">LS3</strain>
    </source>
</reference>
<sequence>MSGRHPLVFPNDRLNENVIESTIPVTKISRPTVPIVVANSAFIAYTSSKAGVIRIISQRDASHVSVSPRVPAQIIDLTMSTVEDDTYLAALARPDDGSSTILCRWKINNEQLFEDDVLGDEMALDEHLNRIKYFPSSDRLVGSDVNGRDISTKDGRPYSNELQAKLSLARNGQYSDVCGVQTSGKKGFTVSLIIDGEVYVKSQVKGEQKVPTCGGQYGPAVLVDQNVVVYGKGVELANFQDSTTFAEGHFGMPFGKNLKVSTCESLVVVADGDNNRLLVIDRAKGPIKAAVYGLADGIDILSLATTRNLEQLDGVLCDVYIFHSKGVCIVQVEDKLQELPSAPEPVPTVDSNGSVSSSIETEPISAVDKSASLVTSTPKAQSPSRNSRKSSRKASREASQARESPRGQSPQTQSSQKPVSPEPTANAGIKLDASTVDRLVEIAKDKLVQSGEFVTREQFEASQQQHKQWVDKASKKFEALLDRFEKVLNERASVSYPARDSPHHYDGLWQRDSIWSPFSAEEEWSKQNAGQGTTLGSLGSAMPQPIGKLNQMSPGQSPSARSPALGALASPKSPGVIGSRKTSTTEPQVPQVPRAPRGQEFDRFERAIKDLTAAAGSEEFVPKFKELDSIDPNAIVFEEKGKENRQLVLLAAISVISLGLRNKTLKDRAVQWIKSLTGHINVKQVGPHSRLIVSALNRVLQGIDDEDLREKIENLVLEI</sequence>
<feature type="region of interest" description="Disordered" evidence="1">
    <location>
        <begin position="522"/>
        <end position="600"/>
    </location>
</feature>
<feature type="compositionally biased region" description="Polar residues" evidence="1">
    <location>
        <begin position="526"/>
        <end position="537"/>
    </location>
</feature>
<feature type="compositionally biased region" description="Polar residues" evidence="1">
    <location>
        <begin position="407"/>
        <end position="418"/>
    </location>
</feature>
<protein>
    <submittedName>
        <fullName evidence="2">ARAD1A08316p</fullName>
    </submittedName>
</protein>
<dbReference type="InterPro" id="IPR011041">
    <property type="entry name" value="Quinoprot_gluc/sorb_DH_b-prop"/>
</dbReference>
<reference evidence="2" key="2">
    <citation type="submission" date="2014-06" db="EMBL/GenBank/DDBJ databases">
        <title>The complete genome of Blastobotrys (Arxula) adeninivorans LS3 - a yeast of biotechnological interest.</title>
        <authorList>
            <person name="Kunze G."/>
            <person name="Gaillardin C."/>
            <person name="Czernicka M."/>
            <person name="Durrens P."/>
            <person name="Martin T."/>
            <person name="Boer E."/>
            <person name="Gabaldon T."/>
            <person name="Cruz J."/>
            <person name="Talla E."/>
            <person name="Marck C."/>
            <person name="Goffeau A."/>
            <person name="Barbe V."/>
            <person name="Baret P."/>
            <person name="Baronian K."/>
            <person name="Beier S."/>
            <person name="Bleykasten C."/>
            <person name="Bode R."/>
            <person name="Casaregola S."/>
            <person name="Despons L."/>
            <person name="Fairhead C."/>
            <person name="Giersberg M."/>
            <person name="Gierski P."/>
            <person name="Hahnel U."/>
            <person name="Hartmann A."/>
            <person name="Jankowska D."/>
            <person name="Jubin C."/>
            <person name="Jung P."/>
            <person name="Lafontaine I."/>
            <person name="Leh-Louis V."/>
            <person name="Lemaire M."/>
            <person name="Marcet-Houben M."/>
            <person name="Mascher M."/>
            <person name="Morel G."/>
            <person name="Richard G.-F."/>
            <person name="Riechen J."/>
            <person name="Sacerdot C."/>
            <person name="Sarkar A."/>
            <person name="Savel G."/>
            <person name="Schacherer J."/>
            <person name="Sherman D."/>
            <person name="Straub M.-L."/>
            <person name="Stein N."/>
            <person name="Thierry A."/>
            <person name="Trautwein-Schult A."/>
            <person name="Westhof E."/>
            <person name="Worch S."/>
            <person name="Dujon B."/>
            <person name="Souciet J.-L."/>
            <person name="Wincker P."/>
            <person name="Scholz U."/>
            <person name="Neuveglise N."/>
        </authorList>
    </citation>
    <scope>NUCLEOTIDE SEQUENCE</scope>
    <source>
        <strain evidence="2">LS3</strain>
    </source>
</reference>
<evidence type="ECO:0000313" key="2">
    <source>
        <dbReference type="EMBL" id="CDP33389.1"/>
    </source>
</evidence>
<feature type="compositionally biased region" description="Polar residues" evidence="1">
    <location>
        <begin position="349"/>
        <end position="360"/>
    </location>
</feature>
<evidence type="ECO:0000256" key="1">
    <source>
        <dbReference type="SAM" id="MobiDB-lite"/>
    </source>
</evidence>
<accession>A0A060SXY8</accession>
<dbReference type="AlphaFoldDB" id="A0A060SXY8"/>
<gene>
    <name evidence="2" type="ORF">GNLVRS02_ARAD1A08316g</name>
</gene>
<proteinExistence type="predicted"/>
<organism evidence="2">
    <name type="scientific">Blastobotrys adeninivorans</name>
    <name type="common">Yeast</name>
    <name type="synonym">Arxula adeninivorans</name>
    <dbReference type="NCBI Taxonomy" id="409370"/>
    <lineage>
        <taxon>Eukaryota</taxon>
        <taxon>Fungi</taxon>
        <taxon>Dikarya</taxon>
        <taxon>Ascomycota</taxon>
        <taxon>Saccharomycotina</taxon>
        <taxon>Dipodascomycetes</taxon>
        <taxon>Dipodascales</taxon>
        <taxon>Trichomonascaceae</taxon>
        <taxon>Blastobotrys</taxon>
    </lineage>
</organism>
<feature type="region of interest" description="Disordered" evidence="1">
    <location>
        <begin position="340"/>
        <end position="430"/>
    </location>
</feature>
<name>A0A060SXY8_BLAAD</name>
<feature type="compositionally biased region" description="Polar residues" evidence="1">
    <location>
        <begin position="550"/>
        <end position="560"/>
    </location>
</feature>
<dbReference type="EMBL" id="HG937691">
    <property type="protein sequence ID" value="CDP33389.1"/>
    <property type="molecule type" value="Genomic_DNA"/>
</dbReference>
<dbReference type="SUPFAM" id="SSF50952">
    <property type="entry name" value="Soluble quinoprotein glucose dehydrogenase"/>
    <property type="match status" value="1"/>
</dbReference>